<feature type="compositionally biased region" description="Polar residues" evidence="1">
    <location>
        <begin position="7"/>
        <end position="16"/>
    </location>
</feature>
<evidence type="ECO:0000256" key="1">
    <source>
        <dbReference type="SAM" id="MobiDB-lite"/>
    </source>
</evidence>
<reference evidence="2 3" key="1">
    <citation type="submission" date="2022-10" db="EMBL/GenBank/DDBJ databases">
        <title>The complete genomes of actinobacterial strains from the NBC collection.</title>
        <authorList>
            <person name="Joergensen T.S."/>
            <person name="Alvarez Arevalo M."/>
            <person name="Sterndorff E.B."/>
            <person name="Faurdal D."/>
            <person name="Vuksanovic O."/>
            <person name="Mourched A.-S."/>
            <person name="Charusanti P."/>
            <person name="Shaw S."/>
            <person name="Blin K."/>
            <person name="Weber T."/>
        </authorList>
    </citation>
    <scope>NUCLEOTIDE SEQUENCE [LARGE SCALE GENOMIC DNA]</scope>
    <source>
        <strain evidence="2 3">NBC_01247</strain>
    </source>
</reference>
<organism evidence="2 3">
    <name type="scientific">Kitasatospora herbaricolor</name>
    <dbReference type="NCBI Taxonomy" id="68217"/>
    <lineage>
        <taxon>Bacteria</taxon>
        <taxon>Bacillati</taxon>
        <taxon>Actinomycetota</taxon>
        <taxon>Actinomycetes</taxon>
        <taxon>Kitasatosporales</taxon>
        <taxon>Streptomycetaceae</taxon>
        <taxon>Kitasatospora</taxon>
    </lineage>
</organism>
<feature type="region of interest" description="Disordered" evidence="1">
    <location>
        <begin position="40"/>
        <end position="93"/>
    </location>
</feature>
<feature type="region of interest" description="Disordered" evidence="1">
    <location>
        <begin position="1"/>
        <end position="28"/>
    </location>
</feature>
<evidence type="ECO:0000313" key="3">
    <source>
        <dbReference type="Proteomes" id="UP001432014"/>
    </source>
</evidence>
<proteinExistence type="predicted"/>
<keyword evidence="3" id="KW-1185">Reference proteome</keyword>
<evidence type="ECO:0000313" key="2">
    <source>
        <dbReference type="EMBL" id="WUS57072.1"/>
    </source>
</evidence>
<dbReference type="Proteomes" id="UP001432014">
    <property type="component" value="Chromosome"/>
</dbReference>
<accession>A0ABZ1W8A6</accession>
<name>A0ABZ1W8A6_9ACTN</name>
<feature type="compositionally biased region" description="Low complexity" evidence="1">
    <location>
        <begin position="17"/>
        <end position="28"/>
    </location>
</feature>
<gene>
    <name evidence="2" type="ORF">OG469_17100</name>
</gene>
<dbReference type="EMBL" id="CP108482">
    <property type="protein sequence ID" value="WUS57072.1"/>
    <property type="molecule type" value="Genomic_DNA"/>
</dbReference>
<protein>
    <submittedName>
        <fullName evidence="2">Uncharacterized protein</fullName>
    </submittedName>
</protein>
<dbReference type="RefSeq" id="WP_329497695.1">
    <property type="nucleotide sequence ID" value="NZ_CP108460.1"/>
</dbReference>
<feature type="compositionally biased region" description="Low complexity" evidence="1">
    <location>
        <begin position="40"/>
        <end position="50"/>
    </location>
</feature>
<feature type="compositionally biased region" description="Basic and acidic residues" evidence="1">
    <location>
        <begin position="72"/>
        <end position="83"/>
    </location>
</feature>
<sequence length="93" mass="9464">MAHDESTPSVSAETPQTPAESTAATTVAAAQETVADAAVATTAPAEYAPPTDEESVDFGLQGGDYGTPVEPKAGDDNDTERPFEPLGSITSRP</sequence>